<dbReference type="Proteomes" id="UP000030645">
    <property type="component" value="Unassembled WGS sequence"/>
</dbReference>
<proteinExistence type="predicted"/>
<evidence type="ECO:0000313" key="2">
    <source>
        <dbReference type="Proteomes" id="UP000030645"/>
    </source>
</evidence>
<name>W9RQV6_9ROSA</name>
<sequence>MRVSSERESIECCGCFLGDGDMSVGSTVKVVAGAHRREVHLERKQQVVTNSRSPTAHTHARIVPPLPNVLTSNAILFPGALLARSTVIAPAPSSHVDVFLRSDTFASA</sequence>
<organism evidence="1 2">
    <name type="scientific">Morus notabilis</name>
    <dbReference type="NCBI Taxonomy" id="981085"/>
    <lineage>
        <taxon>Eukaryota</taxon>
        <taxon>Viridiplantae</taxon>
        <taxon>Streptophyta</taxon>
        <taxon>Embryophyta</taxon>
        <taxon>Tracheophyta</taxon>
        <taxon>Spermatophyta</taxon>
        <taxon>Magnoliopsida</taxon>
        <taxon>eudicotyledons</taxon>
        <taxon>Gunneridae</taxon>
        <taxon>Pentapetalae</taxon>
        <taxon>rosids</taxon>
        <taxon>fabids</taxon>
        <taxon>Rosales</taxon>
        <taxon>Moraceae</taxon>
        <taxon>Moreae</taxon>
        <taxon>Morus</taxon>
    </lineage>
</organism>
<reference evidence="2" key="1">
    <citation type="submission" date="2013-01" db="EMBL/GenBank/DDBJ databases">
        <title>Draft Genome Sequence of a Mulberry Tree, Morus notabilis C.K. Schneid.</title>
        <authorList>
            <person name="He N."/>
            <person name="Zhao S."/>
        </authorList>
    </citation>
    <scope>NUCLEOTIDE SEQUENCE</scope>
</reference>
<evidence type="ECO:0000313" key="1">
    <source>
        <dbReference type="EMBL" id="EXB88394.1"/>
    </source>
</evidence>
<gene>
    <name evidence="1" type="ORF">L484_007677</name>
</gene>
<dbReference type="EMBL" id="KE344961">
    <property type="protein sequence ID" value="EXB88394.1"/>
    <property type="molecule type" value="Genomic_DNA"/>
</dbReference>
<dbReference type="AlphaFoldDB" id="W9RQV6"/>
<accession>W9RQV6</accession>
<protein>
    <submittedName>
        <fullName evidence="1">Uncharacterized protein</fullName>
    </submittedName>
</protein>
<keyword evidence="2" id="KW-1185">Reference proteome</keyword>